<keyword evidence="3" id="KW-1185">Reference proteome</keyword>
<comment type="caution">
    <text evidence="2">The sequence shown here is derived from an EMBL/GenBank/DDBJ whole genome shotgun (WGS) entry which is preliminary data.</text>
</comment>
<feature type="region of interest" description="Disordered" evidence="1">
    <location>
        <begin position="62"/>
        <end position="99"/>
    </location>
</feature>
<proteinExistence type="predicted"/>
<dbReference type="AlphaFoldDB" id="W9CB03"/>
<gene>
    <name evidence="2" type="ORF">SBOR_5681</name>
</gene>
<organism evidence="2 3">
    <name type="scientific">Sclerotinia borealis (strain F-4128)</name>
    <dbReference type="NCBI Taxonomy" id="1432307"/>
    <lineage>
        <taxon>Eukaryota</taxon>
        <taxon>Fungi</taxon>
        <taxon>Dikarya</taxon>
        <taxon>Ascomycota</taxon>
        <taxon>Pezizomycotina</taxon>
        <taxon>Leotiomycetes</taxon>
        <taxon>Helotiales</taxon>
        <taxon>Sclerotiniaceae</taxon>
        <taxon>Sclerotinia</taxon>
    </lineage>
</organism>
<dbReference type="HOGENOM" id="CLU_1928808_0_0_1"/>
<dbReference type="Proteomes" id="UP000019487">
    <property type="component" value="Unassembled WGS sequence"/>
</dbReference>
<sequence length="131" mass="14990">MPSSSNSSGTQRPSKFKEHINDETQDKIDEATFLQQKYPKQWKRLDWEARGKDENEEYCDEDVEDDAQSIHVSWHENTTTGSSKNGGRNGERPKSPILKTRKVKVAQRLAVAKKMLCFGSVTPEEEDFGEE</sequence>
<accession>W9CB03</accession>
<evidence type="ECO:0000313" key="2">
    <source>
        <dbReference type="EMBL" id="ESZ93922.1"/>
    </source>
</evidence>
<evidence type="ECO:0000313" key="3">
    <source>
        <dbReference type="Proteomes" id="UP000019487"/>
    </source>
</evidence>
<feature type="compositionally biased region" description="Polar residues" evidence="1">
    <location>
        <begin position="75"/>
        <end position="86"/>
    </location>
</feature>
<name>W9CB03_SCLBF</name>
<protein>
    <submittedName>
        <fullName evidence="2">Uncharacterized protein</fullName>
    </submittedName>
</protein>
<dbReference type="EMBL" id="AYSA01000278">
    <property type="protein sequence ID" value="ESZ93922.1"/>
    <property type="molecule type" value="Genomic_DNA"/>
</dbReference>
<feature type="region of interest" description="Disordered" evidence="1">
    <location>
        <begin position="1"/>
        <end position="26"/>
    </location>
</feature>
<evidence type="ECO:0000256" key="1">
    <source>
        <dbReference type="SAM" id="MobiDB-lite"/>
    </source>
</evidence>
<dbReference type="OrthoDB" id="3534592at2759"/>
<feature type="compositionally biased region" description="Polar residues" evidence="1">
    <location>
        <begin position="1"/>
        <end position="13"/>
    </location>
</feature>
<feature type="compositionally biased region" description="Basic and acidic residues" evidence="1">
    <location>
        <begin position="15"/>
        <end position="26"/>
    </location>
</feature>
<reference evidence="2 3" key="1">
    <citation type="journal article" date="2014" name="Genome Announc.">
        <title>Draft genome sequence of Sclerotinia borealis, a psychrophilic plant pathogenic fungus.</title>
        <authorList>
            <person name="Mardanov A.V."/>
            <person name="Beletsky A.V."/>
            <person name="Kadnikov V.V."/>
            <person name="Ignatov A.N."/>
            <person name="Ravin N.V."/>
        </authorList>
    </citation>
    <scope>NUCLEOTIDE SEQUENCE [LARGE SCALE GENOMIC DNA]</scope>
    <source>
        <strain evidence="3">F-4157</strain>
    </source>
</reference>